<dbReference type="PROSITE" id="PS50297">
    <property type="entry name" value="ANK_REP_REGION"/>
    <property type="match status" value="3"/>
</dbReference>
<gene>
    <name evidence="3" type="ORF">TVAG_273940</name>
</gene>
<dbReference type="KEGG" id="tva:4749789"/>
<evidence type="ECO:0000313" key="3">
    <source>
        <dbReference type="EMBL" id="EAX92081.1"/>
    </source>
</evidence>
<reference evidence="3" key="2">
    <citation type="journal article" date="2007" name="Science">
        <title>Draft genome sequence of the sexually transmitted pathogen Trichomonas vaginalis.</title>
        <authorList>
            <person name="Carlton J.M."/>
            <person name="Hirt R.P."/>
            <person name="Silva J.C."/>
            <person name="Delcher A.L."/>
            <person name="Schatz M."/>
            <person name="Zhao Q."/>
            <person name="Wortman J.R."/>
            <person name="Bidwell S.L."/>
            <person name="Alsmark U.C.M."/>
            <person name="Besteiro S."/>
            <person name="Sicheritz-Ponten T."/>
            <person name="Noel C.J."/>
            <person name="Dacks J.B."/>
            <person name="Foster P.G."/>
            <person name="Simillion C."/>
            <person name="Van de Peer Y."/>
            <person name="Miranda-Saavedra D."/>
            <person name="Barton G.J."/>
            <person name="Westrop G.D."/>
            <person name="Mueller S."/>
            <person name="Dessi D."/>
            <person name="Fiori P.L."/>
            <person name="Ren Q."/>
            <person name="Paulsen I."/>
            <person name="Zhang H."/>
            <person name="Bastida-Corcuera F.D."/>
            <person name="Simoes-Barbosa A."/>
            <person name="Brown M.T."/>
            <person name="Hayes R.D."/>
            <person name="Mukherjee M."/>
            <person name="Okumura C.Y."/>
            <person name="Schneider R."/>
            <person name="Smith A.J."/>
            <person name="Vanacova S."/>
            <person name="Villalvazo M."/>
            <person name="Haas B.J."/>
            <person name="Pertea M."/>
            <person name="Feldblyum T.V."/>
            <person name="Utterback T.R."/>
            <person name="Shu C.L."/>
            <person name="Osoegawa K."/>
            <person name="de Jong P.J."/>
            <person name="Hrdy I."/>
            <person name="Horvathova L."/>
            <person name="Zubacova Z."/>
            <person name="Dolezal P."/>
            <person name="Malik S.B."/>
            <person name="Logsdon J.M. Jr."/>
            <person name="Henze K."/>
            <person name="Gupta A."/>
            <person name="Wang C.C."/>
            <person name="Dunne R.L."/>
            <person name="Upcroft J.A."/>
            <person name="Upcroft P."/>
            <person name="White O."/>
            <person name="Salzberg S.L."/>
            <person name="Tang P."/>
            <person name="Chiu C.-H."/>
            <person name="Lee Y.-S."/>
            <person name="Embley T.M."/>
            <person name="Coombs G.H."/>
            <person name="Mottram J.C."/>
            <person name="Tachezy J."/>
            <person name="Fraser-Liggett C.M."/>
            <person name="Johnson P.J."/>
        </authorList>
    </citation>
    <scope>NUCLEOTIDE SEQUENCE [LARGE SCALE GENOMIC DNA]</scope>
    <source>
        <strain evidence="3">G3</strain>
    </source>
</reference>
<dbReference type="SUPFAM" id="SSF48403">
    <property type="entry name" value="Ankyrin repeat"/>
    <property type="match status" value="1"/>
</dbReference>
<dbReference type="VEuPathDB" id="TrichDB:TVAGG3_0200990"/>
<dbReference type="PROSITE" id="PS50088">
    <property type="entry name" value="ANK_REPEAT"/>
    <property type="match status" value="3"/>
</dbReference>
<evidence type="ECO:0000256" key="1">
    <source>
        <dbReference type="PROSITE-ProRule" id="PRU00023"/>
    </source>
</evidence>
<dbReference type="SMART" id="SM00248">
    <property type="entry name" value="ANK"/>
    <property type="match status" value="4"/>
</dbReference>
<keyword evidence="4" id="KW-1185">Reference proteome</keyword>
<feature type="repeat" description="ANK" evidence="1">
    <location>
        <begin position="127"/>
        <end position="159"/>
    </location>
</feature>
<dbReference type="Pfam" id="PF00023">
    <property type="entry name" value="Ank"/>
    <property type="match status" value="1"/>
</dbReference>
<reference evidence="3" key="1">
    <citation type="submission" date="2006-10" db="EMBL/GenBank/DDBJ databases">
        <authorList>
            <person name="Amadeo P."/>
            <person name="Zhao Q."/>
            <person name="Wortman J."/>
            <person name="Fraser-Liggett C."/>
            <person name="Carlton J."/>
        </authorList>
    </citation>
    <scope>NUCLEOTIDE SEQUENCE</scope>
    <source>
        <strain evidence="3">G3</strain>
    </source>
</reference>
<organism evidence="3 4">
    <name type="scientific">Trichomonas vaginalis (strain ATCC PRA-98 / G3)</name>
    <dbReference type="NCBI Taxonomy" id="412133"/>
    <lineage>
        <taxon>Eukaryota</taxon>
        <taxon>Metamonada</taxon>
        <taxon>Parabasalia</taxon>
        <taxon>Trichomonadida</taxon>
        <taxon>Trichomonadidae</taxon>
        <taxon>Trichomonas</taxon>
    </lineage>
</organism>
<dbReference type="PRINTS" id="PR01415">
    <property type="entry name" value="ANKYRIN"/>
</dbReference>
<protein>
    <recommendedName>
        <fullName evidence="2">DUF3447 domain-containing protein</fullName>
    </recommendedName>
</protein>
<dbReference type="Proteomes" id="UP000001542">
    <property type="component" value="Unassembled WGS sequence"/>
</dbReference>
<feature type="domain" description="DUF3447" evidence="2">
    <location>
        <begin position="1"/>
        <end position="55"/>
    </location>
</feature>
<evidence type="ECO:0000259" key="2">
    <source>
        <dbReference type="Pfam" id="PF11929"/>
    </source>
</evidence>
<name>A2FSM5_TRIV3</name>
<feature type="repeat" description="ANK" evidence="1">
    <location>
        <begin position="160"/>
        <end position="192"/>
    </location>
</feature>
<dbReference type="Pfam" id="PF11929">
    <property type="entry name" value="DUF3447"/>
    <property type="match status" value="1"/>
</dbReference>
<dbReference type="InterPro" id="IPR002110">
    <property type="entry name" value="Ankyrin_rpt"/>
</dbReference>
<dbReference type="STRING" id="5722.A2FSM5"/>
<dbReference type="Gene3D" id="1.25.40.20">
    <property type="entry name" value="Ankyrin repeat-containing domain"/>
    <property type="match status" value="2"/>
</dbReference>
<accession>A2FSM5</accession>
<dbReference type="InParanoid" id="A2FSM5"/>
<dbReference type="PANTHER" id="PTHR24182">
    <property type="entry name" value="ANKYRIN REPEAT AND SOCS BOX CONTAINING 4"/>
    <property type="match status" value="1"/>
</dbReference>
<dbReference type="eggNOG" id="KOG0192">
    <property type="taxonomic scope" value="Eukaryota"/>
</dbReference>
<dbReference type="InterPro" id="IPR036770">
    <property type="entry name" value="Ankyrin_rpt-contain_sf"/>
</dbReference>
<dbReference type="OrthoDB" id="341259at2759"/>
<feature type="repeat" description="ANK" evidence="1">
    <location>
        <begin position="94"/>
        <end position="126"/>
    </location>
</feature>
<evidence type="ECO:0000313" key="4">
    <source>
        <dbReference type="Proteomes" id="UP000001542"/>
    </source>
</evidence>
<dbReference type="Pfam" id="PF12796">
    <property type="entry name" value="Ank_2"/>
    <property type="match status" value="1"/>
</dbReference>
<dbReference type="EMBL" id="DS113991">
    <property type="protein sequence ID" value="EAX92081.1"/>
    <property type="molecule type" value="Genomic_DNA"/>
</dbReference>
<dbReference type="InterPro" id="IPR020683">
    <property type="entry name" value="DUF3447"/>
</dbReference>
<dbReference type="PANTHER" id="PTHR24182:SF13">
    <property type="entry name" value="LD18443P"/>
    <property type="match status" value="1"/>
</dbReference>
<dbReference type="RefSeq" id="XP_001305011.1">
    <property type="nucleotide sequence ID" value="XM_001305010.1"/>
</dbReference>
<dbReference type="AlphaFoldDB" id="A2FSM5"/>
<proteinExistence type="predicted"/>
<keyword evidence="1" id="KW-0040">ANK repeat</keyword>
<sequence>MSECLKYQKPDEQCMINAIISHNIDFVSFLMNEYKMKIDSYYCGIYNNLEAFFVYFDQTNNFHLCFVYSAIFDIPSLCEYFLSLGADVYDKNSDGDTALHIAAYYDFKELAQLLISRRAPINAKNNDKRSPLHYAAYFNSKETAKLLISRRANVNAKDEYGETPLHIAAYYNSKEVAELLTSHRAVIDEKMEREIPLFRLQ</sequence>